<evidence type="ECO:0008006" key="2">
    <source>
        <dbReference type="Google" id="ProtNLM"/>
    </source>
</evidence>
<accession>X1I2J7</accession>
<comment type="caution">
    <text evidence="1">The sequence shown here is derived from an EMBL/GenBank/DDBJ whole genome shotgun (WGS) entry which is preliminary data.</text>
</comment>
<name>X1I2J7_9ZZZZ</name>
<evidence type="ECO:0000313" key="1">
    <source>
        <dbReference type="EMBL" id="GAH51783.1"/>
    </source>
</evidence>
<dbReference type="EMBL" id="BARU01016721">
    <property type="protein sequence ID" value="GAH51783.1"/>
    <property type="molecule type" value="Genomic_DNA"/>
</dbReference>
<gene>
    <name evidence="1" type="ORF">S03H2_27779</name>
</gene>
<sequence length="115" mass="13616">MNERIQHFKQDEYNRILDKYNAREKGLSYSKCERILIDAGASHQQAKNGAYVYLHHKNHLKAGPKMTQEKYDQILDNFNACNMEPKECIRHLEEMGFSYGQAKTAVYKYRDNRNL</sequence>
<dbReference type="InterPro" id="IPR009060">
    <property type="entry name" value="UBA-like_sf"/>
</dbReference>
<dbReference type="SUPFAM" id="SSF46934">
    <property type="entry name" value="UBA-like"/>
    <property type="match status" value="1"/>
</dbReference>
<dbReference type="AlphaFoldDB" id="X1I2J7"/>
<reference evidence="1" key="1">
    <citation type="journal article" date="2014" name="Front. Microbiol.">
        <title>High frequency of phylogenetically diverse reductive dehalogenase-homologous genes in deep subseafloor sedimentary metagenomes.</title>
        <authorList>
            <person name="Kawai M."/>
            <person name="Futagami T."/>
            <person name="Toyoda A."/>
            <person name="Takaki Y."/>
            <person name="Nishi S."/>
            <person name="Hori S."/>
            <person name="Arai W."/>
            <person name="Tsubouchi T."/>
            <person name="Morono Y."/>
            <person name="Uchiyama I."/>
            <person name="Ito T."/>
            <person name="Fujiyama A."/>
            <person name="Inagaki F."/>
            <person name="Takami H."/>
        </authorList>
    </citation>
    <scope>NUCLEOTIDE SEQUENCE</scope>
    <source>
        <strain evidence="1">Expedition CK06-06</strain>
    </source>
</reference>
<organism evidence="1">
    <name type="scientific">marine sediment metagenome</name>
    <dbReference type="NCBI Taxonomy" id="412755"/>
    <lineage>
        <taxon>unclassified sequences</taxon>
        <taxon>metagenomes</taxon>
        <taxon>ecological metagenomes</taxon>
    </lineage>
</organism>
<feature type="non-terminal residue" evidence="1">
    <location>
        <position position="115"/>
    </location>
</feature>
<protein>
    <recommendedName>
        <fullName evidence="2">UBA domain-containing protein</fullName>
    </recommendedName>
</protein>
<proteinExistence type="predicted"/>